<evidence type="ECO:0000256" key="4">
    <source>
        <dbReference type="SAM" id="MobiDB-lite"/>
    </source>
</evidence>
<dbReference type="Pfam" id="PF13857">
    <property type="entry name" value="Ank_5"/>
    <property type="match status" value="1"/>
</dbReference>
<dbReference type="InParanoid" id="A0A1X7TCJ4"/>
<organism evidence="6">
    <name type="scientific">Amphimedon queenslandica</name>
    <name type="common">Sponge</name>
    <dbReference type="NCBI Taxonomy" id="400682"/>
    <lineage>
        <taxon>Eukaryota</taxon>
        <taxon>Metazoa</taxon>
        <taxon>Porifera</taxon>
        <taxon>Demospongiae</taxon>
        <taxon>Heteroscleromorpha</taxon>
        <taxon>Haplosclerida</taxon>
        <taxon>Niphatidae</taxon>
        <taxon>Amphimedon</taxon>
    </lineage>
</organism>
<dbReference type="PANTHER" id="PTHR24166:SF48">
    <property type="entry name" value="PROTEIN VAPYRIN"/>
    <property type="match status" value="1"/>
</dbReference>
<dbReference type="PROSITE" id="PS50297">
    <property type="entry name" value="ANK_REP_REGION"/>
    <property type="match status" value="7"/>
</dbReference>
<sequence length="919" mass="103401">MSLNGEQVLDCGTTVKLPPVDSLMAATLTHQERRHLNCQQLCFLLHILMIPPTGNCYQVQCTTGVTVTDTNYLQSVVLPGGSSSNLIYNDLYLIVCLRMLLLLSGDVELNPGPIIDDRPDISLLTQWLEPLVDWQLFGYCLPGITQHDVLKIEAESSSVDDQKRKLYSKWLSVSPEASWNDVITALKIRRENTLAQNIKEMIEGHPSVPNDSNATAVGSTQREEIMFNTQEDETEVSHSLIELNKSFTSLMTKVRTAFDEKEASDPTLLVNLRRWIETYMNWTDKLTDASLNETFNIIHPFYDFIDCNLIVDLSEEFLNGVTFGEGNEMNIVSELKNHRTKVNTFRSSINVAHLHKSLIEIYQEHIPNLTNMPHIVIKLHNPWYRSSLSNLKLLIEHLLPEGFVQSLLKHITIFKGCIVIKLQIVNFTADSLIEYTGGKLQFIRLIGIFSLYINNHPVLQEDENMNFTFELALLEAVTAGNNEAVEFLLQLETVNIDHTNEEGKTALMLACERGHEDIVDSLVSAGANVNIQDNKGLTALMIASAFNHISIIHMLLHANANPHLKKSNGSNALMIASYNGNHEVVELLMKGVDYKYQQEDGANAFMVACQNGHTQIVELLLKEQVDPNVQKNNGWNAFMLASQYGHTQIVELLLKEKVDPNVQDKDGWNAFMLACLNGHTQIVELLLKEKVDPNVRRNSGGNAFMSACRNGHTQIVKLLLKEQVDPNVQKNDGWNAFMLASQYGHTQIVELLLKEKVDPNVQDKDGWNAFMLASQYGHTQIVELLLKEKVDPNVRRNSGGNAFMSACRNGHTQIVKLLLKEQVDPNVQKNDGWNAFMLASQYGHTQIVELLPKEKVDPNVQDKDGWNAFMLACQNGHIQIVELLLKEQVDPNVQKEDGSVKEDSEDETFKTGLNRAEPG</sequence>
<dbReference type="InterPro" id="IPR050889">
    <property type="entry name" value="Dendritic_Spine_Reg/Scaffold"/>
</dbReference>
<feature type="repeat" description="ANK" evidence="3">
    <location>
        <begin position="732"/>
        <end position="764"/>
    </location>
</feature>
<dbReference type="Pfam" id="PF13637">
    <property type="entry name" value="Ank_4"/>
    <property type="match status" value="1"/>
</dbReference>
<dbReference type="InterPro" id="IPR036770">
    <property type="entry name" value="Ankyrin_rpt-contain_sf"/>
</dbReference>
<dbReference type="Pfam" id="PF12796">
    <property type="entry name" value="Ank_2"/>
    <property type="match status" value="3"/>
</dbReference>
<dbReference type="OrthoDB" id="6360271at2759"/>
<keyword evidence="2 3" id="KW-0040">ANK repeat</keyword>
<evidence type="ECO:0000259" key="5">
    <source>
        <dbReference type="PROSITE" id="PS50017"/>
    </source>
</evidence>
<dbReference type="GO" id="GO:0007165">
    <property type="term" value="P:signal transduction"/>
    <property type="evidence" value="ECO:0007669"/>
    <property type="project" value="InterPro"/>
</dbReference>
<feature type="repeat" description="ANK" evidence="3">
    <location>
        <begin position="864"/>
        <end position="896"/>
    </location>
</feature>
<feature type="repeat" description="ANK" evidence="3">
    <location>
        <begin position="502"/>
        <end position="534"/>
    </location>
</feature>
<feature type="repeat" description="ANK" evidence="3">
    <location>
        <begin position="831"/>
        <end position="863"/>
    </location>
</feature>
<feature type="repeat" description="ANK" evidence="3">
    <location>
        <begin position="633"/>
        <end position="665"/>
    </location>
</feature>
<proteinExistence type="predicted"/>
<dbReference type="SUPFAM" id="SSF48403">
    <property type="entry name" value="Ankyrin repeat"/>
    <property type="match status" value="2"/>
</dbReference>
<feature type="repeat" description="ANK" evidence="3">
    <location>
        <begin position="666"/>
        <end position="698"/>
    </location>
</feature>
<protein>
    <recommendedName>
        <fullName evidence="5">Death domain-containing protein</fullName>
    </recommendedName>
</protein>
<name>A0A1X7TCJ4_AMPQE</name>
<dbReference type="PANTHER" id="PTHR24166">
    <property type="entry name" value="ROLLING PEBBLES, ISOFORM B"/>
    <property type="match status" value="1"/>
</dbReference>
<dbReference type="InterPro" id="IPR000488">
    <property type="entry name" value="Death_dom"/>
</dbReference>
<evidence type="ECO:0000256" key="1">
    <source>
        <dbReference type="ARBA" id="ARBA00022737"/>
    </source>
</evidence>
<dbReference type="SMART" id="SM00248">
    <property type="entry name" value="ANK"/>
    <property type="match status" value="13"/>
</dbReference>
<feature type="compositionally biased region" description="Basic and acidic residues" evidence="4">
    <location>
        <begin position="892"/>
        <end position="902"/>
    </location>
</feature>
<dbReference type="PROSITE" id="PS50088">
    <property type="entry name" value="ANK_REPEAT"/>
    <property type="match status" value="11"/>
</dbReference>
<dbReference type="InterPro" id="IPR002110">
    <property type="entry name" value="Ankyrin_rpt"/>
</dbReference>
<evidence type="ECO:0000256" key="3">
    <source>
        <dbReference type="PROSITE-ProRule" id="PRU00023"/>
    </source>
</evidence>
<feature type="domain" description="Death" evidence="5">
    <location>
        <begin position="143"/>
        <end position="202"/>
    </location>
</feature>
<dbReference type="Pfam" id="PF00023">
    <property type="entry name" value="Ank"/>
    <property type="match status" value="1"/>
</dbReference>
<reference evidence="6" key="1">
    <citation type="submission" date="2017-05" db="UniProtKB">
        <authorList>
            <consortium name="EnsemblMetazoa"/>
        </authorList>
    </citation>
    <scope>IDENTIFICATION</scope>
</reference>
<dbReference type="PROSITE" id="PS50017">
    <property type="entry name" value="DEATH_DOMAIN"/>
    <property type="match status" value="1"/>
</dbReference>
<dbReference type="EnsemblMetazoa" id="Aqu2.1.12075_001">
    <property type="protein sequence ID" value="Aqu2.1.12075_001"/>
    <property type="gene ID" value="Aqu2.1.12075"/>
</dbReference>
<feature type="repeat" description="ANK" evidence="3">
    <location>
        <begin position="765"/>
        <end position="797"/>
    </location>
</feature>
<feature type="region of interest" description="Disordered" evidence="4">
    <location>
        <begin position="892"/>
        <end position="919"/>
    </location>
</feature>
<accession>A0A1X7TCJ4</accession>
<feature type="repeat" description="ANK" evidence="3">
    <location>
        <begin position="699"/>
        <end position="731"/>
    </location>
</feature>
<evidence type="ECO:0000313" key="6">
    <source>
        <dbReference type="EnsemblMetazoa" id="Aqu2.1.12075_001"/>
    </source>
</evidence>
<feature type="repeat" description="ANK" evidence="3">
    <location>
        <begin position="600"/>
        <end position="632"/>
    </location>
</feature>
<evidence type="ECO:0000256" key="2">
    <source>
        <dbReference type="ARBA" id="ARBA00023043"/>
    </source>
</evidence>
<dbReference type="AlphaFoldDB" id="A0A1X7TCJ4"/>
<keyword evidence="1" id="KW-0677">Repeat</keyword>
<feature type="repeat" description="ANK" evidence="3">
    <location>
        <begin position="535"/>
        <end position="567"/>
    </location>
</feature>
<dbReference type="Gene3D" id="1.25.40.20">
    <property type="entry name" value="Ankyrin repeat-containing domain"/>
    <property type="match status" value="4"/>
</dbReference>
<feature type="repeat" description="ANK" evidence="3">
    <location>
        <begin position="798"/>
        <end position="830"/>
    </location>
</feature>